<proteinExistence type="predicted"/>
<dbReference type="EMBL" id="PP977194">
    <property type="protein sequence ID" value="XDJ03067.1"/>
    <property type="molecule type" value="Genomic_DNA"/>
</dbReference>
<sequence>MIKAEVVFDEHQIELNNLVIKEAQDGSIWYVEDEDYVVLAQFRMLEEAIKYCMEN</sequence>
<name>A0AB39C8S3_9CAUD</name>
<evidence type="ECO:0000313" key="1">
    <source>
        <dbReference type="EMBL" id="XDJ03067.1"/>
    </source>
</evidence>
<reference evidence="1" key="1">
    <citation type="submission" date="2024-07" db="EMBL/GenBank/DDBJ databases">
        <title>Genomic characterization and preclinical evaluation of a locally isolated lytic Acinetobacter phage vB_AbaM-SPB against carbapenem-resistant Acinetobacter baumannii clinical isolate.</title>
        <authorList>
            <person name="Elshamy A.A."/>
            <person name="Saad B.T."/>
            <person name="Mabrouk S.S."/>
            <person name="Aboshanab K.M."/>
        </authorList>
    </citation>
    <scope>NUCLEOTIDE SEQUENCE</scope>
</reference>
<accession>A0AB39C8S3</accession>
<protein>
    <submittedName>
        <fullName evidence="1">Uncharacterized protein</fullName>
    </submittedName>
</protein>
<organism evidence="1">
    <name type="scientific">Acinetobacter phage vB_AbaM-SPB</name>
    <dbReference type="NCBI Taxonomy" id="3236747"/>
    <lineage>
        <taxon>Viruses</taxon>
        <taxon>Duplodnaviria</taxon>
        <taxon>Heunggongvirae</taxon>
        <taxon>Uroviricota</taxon>
        <taxon>Caudoviricetes</taxon>
        <taxon>Obolenskvirus</taxon>
    </lineage>
</organism>